<gene>
    <name evidence="3" type="ORF">D3H55_03720</name>
</gene>
<organism evidence="3 4">
    <name type="scientific">Bacillus salacetis</name>
    <dbReference type="NCBI Taxonomy" id="2315464"/>
    <lineage>
        <taxon>Bacteria</taxon>
        <taxon>Bacillati</taxon>
        <taxon>Bacillota</taxon>
        <taxon>Bacilli</taxon>
        <taxon>Bacillales</taxon>
        <taxon>Bacillaceae</taxon>
        <taxon>Bacillus</taxon>
    </lineage>
</organism>
<accession>A0A3A1R524</accession>
<feature type="transmembrane region" description="Helical" evidence="1">
    <location>
        <begin position="65"/>
        <end position="83"/>
    </location>
</feature>
<dbReference type="Gene3D" id="2.70.70.10">
    <property type="entry name" value="Glucose Permease (Domain IIA)"/>
    <property type="match status" value="1"/>
</dbReference>
<dbReference type="AlphaFoldDB" id="A0A3A1R524"/>
<evidence type="ECO:0000256" key="1">
    <source>
        <dbReference type="SAM" id="Phobius"/>
    </source>
</evidence>
<dbReference type="SUPFAM" id="SSF51261">
    <property type="entry name" value="Duplicated hybrid motif"/>
    <property type="match status" value="1"/>
</dbReference>
<dbReference type="Proteomes" id="UP000265801">
    <property type="component" value="Unassembled WGS sequence"/>
</dbReference>
<dbReference type="Pfam" id="PF01551">
    <property type="entry name" value="Peptidase_M23"/>
    <property type="match status" value="1"/>
</dbReference>
<dbReference type="InterPro" id="IPR011055">
    <property type="entry name" value="Dup_hybrid_motif"/>
</dbReference>
<reference evidence="3 4" key="1">
    <citation type="submission" date="2018-09" db="EMBL/GenBank/DDBJ databases">
        <title>Bacillus saliacetes sp. nov., isolated from Thai shrimp paste (Ka-pi).</title>
        <authorList>
            <person name="Daroonpunt R."/>
            <person name="Tanasupawat S."/>
            <person name="Yiamsombut S."/>
        </authorList>
    </citation>
    <scope>NUCLEOTIDE SEQUENCE [LARGE SCALE GENOMIC DNA]</scope>
    <source>
        <strain evidence="3 4">SKP7-4</strain>
    </source>
</reference>
<evidence type="ECO:0000313" key="4">
    <source>
        <dbReference type="Proteomes" id="UP000265801"/>
    </source>
</evidence>
<protein>
    <submittedName>
        <fullName evidence="3">M23 family peptidase</fullName>
    </submittedName>
</protein>
<keyword evidence="1" id="KW-0812">Transmembrane</keyword>
<dbReference type="PANTHER" id="PTHR21666:SF274">
    <property type="entry name" value="STAGE IV SPORULATION PROTEIN FA"/>
    <property type="match status" value="1"/>
</dbReference>
<evidence type="ECO:0000313" key="3">
    <source>
        <dbReference type="EMBL" id="RIW37689.1"/>
    </source>
</evidence>
<sequence length="258" mass="28305">MGNRADEIRKRIARRKRMSNNTSSSSLSRNMLLPADEERYGGERFSSYEGGPSEGGHPLFSKEFFILKILGASVLVLCMAILFQNQVPGFDKARSFAEKTMTSEFQFAAVSTWYEDQFGKPLALLPKGNDAGEAGKTETAEYALPASGKVVENFKSNGQGIMVQTGKGAKVEAMKGGLVIFAGKKDELGQTVIIQHDDKSESWYGSLNTIEVTQYEKVVAGDSVGTVTDEEDTATGEFYFAIKKEDTFIDPIQVITFE</sequence>
<keyword evidence="4" id="KW-1185">Reference proteome</keyword>
<dbReference type="GO" id="GO:0004222">
    <property type="term" value="F:metalloendopeptidase activity"/>
    <property type="evidence" value="ECO:0007669"/>
    <property type="project" value="TreeGrafter"/>
</dbReference>
<comment type="caution">
    <text evidence="3">The sequence shown here is derived from an EMBL/GenBank/DDBJ whole genome shotgun (WGS) entry which is preliminary data.</text>
</comment>
<dbReference type="InterPro" id="IPR016047">
    <property type="entry name" value="M23ase_b-sheet_dom"/>
</dbReference>
<dbReference type="OrthoDB" id="2986589at2"/>
<keyword evidence="1" id="KW-0472">Membrane</keyword>
<feature type="domain" description="M23ase beta-sheet core" evidence="2">
    <location>
        <begin position="159"/>
        <end position="251"/>
    </location>
</feature>
<dbReference type="EMBL" id="QXIR01000003">
    <property type="protein sequence ID" value="RIW37689.1"/>
    <property type="molecule type" value="Genomic_DNA"/>
</dbReference>
<proteinExistence type="predicted"/>
<dbReference type="CDD" id="cd12797">
    <property type="entry name" value="M23_peptidase"/>
    <property type="match status" value="1"/>
</dbReference>
<evidence type="ECO:0000259" key="2">
    <source>
        <dbReference type="Pfam" id="PF01551"/>
    </source>
</evidence>
<dbReference type="RefSeq" id="WP_119545569.1">
    <property type="nucleotide sequence ID" value="NZ_QXIR01000003.1"/>
</dbReference>
<dbReference type="PANTHER" id="PTHR21666">
    <property type="entry name" value="PEPTIDASE-RELATED"/>
    <property type="match status" value="1"/>
</dbReference>
<name>A0A3A1R524_9BACI</name>
<dbReference type="InterPro" id="IPR050570">
    <property type="entry name" value="Cell_wall_metabolism_enzyme"/>
</dbReference>
<keyword evidence="1" id="KW-1133">Transmembrane helix</keyword>